<keyword evidence="3" id="KW-1185">Reference proteome</keyword>
<proteinExistence type="predicted"/>
<protein>
    <submittedName>
        <fullName evidence="2">Uncharacterized protein</fullName>
    </submittedName>
</protein>
<gene>
    <name evidence="2" type="ORF">GWI33_004380</name>
</gene>
<evidence type="ECO:0000313" key="3">
    <source>
        <dbReference type="Proteomes" id="UP000625711"/>
    </source>
</evidence>
<comment type="caution">
    <text evidence="2">The sequence shown here is derived from an EMBL/GenBank/DDBJ whole genome shotgun (WGS) entry which is preliminary data.</text>
</comment>
<evidence type="ECO:0000256" key="1">
    <source>
        <dbReference type="SAM" id="MobiDB-lite"/>
    </source>
</evidence>
<accession>A0A834ITB3</accession>
<name>A0A834ITB3_RHYFE</name>
<organism evidence="2 3">
    <name type="scientific">Rhynchophorus ferrugineus</name>
    <name type="common">Red palm weevil</name>
    <name type="synonym">Curculio ferrugineus</name>
    <dbReference type="NCBI Taxonomy" id="354439"/>
    <lineage>
        <taxon>Eukaryota</taxon>
        <taxon>Metazoa</taxon>
        <taxon>Ecdysozoa</taxon>
        <taxon>Arthropoda</taxon>
        <taxon>Hexapoda</taxon>
        <taxon>Insecta</taxon>
        <taxon>Pterygota</taxon>
        <taxon>Neoptera</taxon>
        <taxon>Endopterygota</taxon>
        <taxon>Coleoptera</taxon>
        <taxon>Polyphaga</taxon>
        <taxon>Cucujiformia</taxon>
        <taxon>Curculionidae</taxon>
        <taxon>Dryophthorinae</taxon>
        <taxon>Rhynchophorus</taxon>
    </lineage>
</organism>
<dbReference type="Proteomes" id="UP000625711">
    <property type="component" value="Unassembled WGS sequence"/>
</dbReference>
<feature type="compositionally biased region" description="Basic and acidic residues" evidence="1">
    <location>
        <begin position="46"/>
        <end position="56"/>
    </location>
</feature>
<feature type="region of interest" description="Disordered" evidence="1">
    <location>
        <begin position="46"/>
        <end position="76"/>
    </location>
</feature>
<sequence>MVLPISPGRALPIFGPSRLLIVPHLLKRWVFGGPDENLVLVVRRETSPQTKREKIPRNPSQIEIGQKSVPTGPLFTPTAGTLDTAHFIARSFNKRSSWPVSQ</sequence>
<dbReference type="AlphaFoldDB" id="A0A834ITB3"/>
<dbReference type="EMBL" id="JAACXV010000022">
    <property type="protein sequence ID" value="KAF7286757.1"/>
    <property type="molecule type" value="Genomic_DNA"/>
</dbReference>
<evidence type="ECO:0000313" key="2">
    <source>
        <dbReference type="EMBL" id="KAF7286757.1"/>
    </source>
</evidence>
<reference evidence="2" key="1">
    <citation type="submission" date="2020-08" db="EMBL/GenBank/DDBJ databases">
        <title>Genome sequencing and assembly of the red palm weevil Rhynchophorus ferrugineus.</title>
        <authorList>
            <person name="Dias G.B."/>
            <person name="Bergman C.M."/>
            <person name="Manee M."/>
        </authorList>
    </citation>
    <scope>NUCLEOTIDE SEQUENCE</scope>
    <source>
        <strain evidence="2">AA-2017</strain>
        <tissue evidence="2">Whole larva</tissue>
    </source>
</reference>